<dbReference type="InterPro" id="IPR005467">
    <property type="entry name" value="His_kinase_dom"/>
</dbReference>
<evidence type="ECO:0000256" key="9">
    <source>
        <dbReference type="ARBA" id="ARBA00023136"/>
    </source>
</evidence>
<dbReference type="GO" id="GO:0009927">
    <property type="term" value="F:histidine phosphotransfer kinase activity"/>
    <property type="evidence" value="ECO:0007669"/>
    <property type="project" value="TreeGrafter"/>
</dbReference>
<dbReference type="SMART" id="SM00387">
    <property type="entry name" value="HATPase_c"/>
    <property type="match status" value="1"/>
</dbReference>
<evidence type="ECO:0000256" key="1">
    <source>
        <dbReference type="ARBA" id="ARBA00000085"/>
    </source>
</evidence>
<comment type="catalytic activity">
    <reaction evidence="1">
        <text>ATP + protein L-histidine = ADP + protein N-phospho-L-histidine.</text>
        <dbReference type="EC" id="2.7.13.3"/>
    </reaction>
</comment>
<comment type="subcellular location">
    <subcellularLocation>
        <location evidence="3">Cell membrane</location>
    </subcellularLocation>
</comment>
<evidence type="ECO:0000256" key="7">
    <source>
        <dbReference type="ARBA" id="ARBA00022777"/>
    </source>
</evidence>
<dbReference type="CDD" id="cd00075">
    <property type="entry name" value="HATPase"/>
    <property type="match status" value="1"/>
</dbReference>
<dbReference type="SUPFAM" id="SSF55785">
    <property type="entry name" value="PYP-like sensor domain (PAS domain)"/>
    <property type="match status" value="1"/>
</dbReference>
<proteinExistence type="predicted"/>
<dbReference type="Pfam" id="PF13188">
    <property type="entry name" value="PAS_8"/>
    <property type="match status" value="1"/>
</dbReference>
<dbReference type="PANTHER" id="PTHR43047">
    <property type="entry name" value="TWO-COMPONENT HISTIDINE PROTEIN KINASE"/>
    <property type="match status" value="1"/>
</dbReference>
<feature type="domain" description="Histidine kinase" evidence="10">
    <location>
        <begin position="147"/>
        <end position="365"/>
    </location>
</feature>
<dbReference type="InterPro" id="IPR004358">
    <property type="entry name" value="Sig_transdc_His_kin-like_C"/>
</dbReference>
<dbReference type="GO" id="GO:0005886">
    <property type="term" value="C:plasma membrane"/>
    <property type="evidence" value="ECO:0007669"/>
    <property type="project" value="UniProtKB-SubCell"/>
</dbReference>
<keyword evidence="6" id="KW-0808">Transferase</keyword>
<gene>
    <name evidence="12" type="ORF">Val02_15370</name>
</gene>
<dbReference type="InterPro" id="IPR036097">
    <property type="entry name" value="HisK_dim/P_sf"/>
</dbReference>
<keyword evidence="9" id="KW-0472">Membrane</keyword>
<evidence type="ECO:0000256" key="6">
    <source>
        <dbReference type="ARBA" id="ARBA00022679"/>
    </source>
</evidence>
<evidence type="ECO:0000259" key="10">
    <source>
        <dbReference type="PROSITE" id="PS50109"/>
    </source>
</evidence>
<dbReference type="CDD" id="cd00130">
    <property type="entry name" value="PAS"/>
    <property type="match status" value="1"/>
</dbReference>
<dbReference type="Proteomes" id="UP000619260">
    <property type="component" value="Unassembled WGS sequence"/>
</dbReference>
<dbReference type="CDD" id="cd00082">
    <property type="entry name" value="HisKA"/>
    <property type="match status" value="1"/>
</dbReference>
<dbReference type="InterPro" id="IPR000014">
    <property type="entry name" value="PAS"/>
</dbReference>
<evidence type="ECO:0000256" key="2">
    <source>
        <dbReference type="ARBA" id="ARBA00001968"/>
    </source>
</evidence>
<evidence type="ECO:0000313" key="13">
    <source>
        <dbReference type="Proteomes" id="UP000619260"/>
    </source>
</evidence>
<dbReference type="PROSITE" id="PS50112">
    <property type="entry name" value="PAS"/>
    <property type="match status" value="1"/>
</dbReference>
<dbReference type="SUPFAM" id="SSF47384">
    <property type="entry name" value="Homodimeric domain of signal transducing histidine kinase"/>
    <property type="match status" value="1"/>
</dbReference>
<name>A0A8J4DP90_9ACTN</name>
<dbReference type="SMART" id="SM00388">
    <property type="entry name" value="HisKA"/>
    <property type="match status" value="1"/>
</dbReference>
<dbReference type="Gene3D" id="3.30.565.10">
    <property type="entry name" value="Histidine kinase-like ATPase, C-terminal domain"/>
    <property type="match status" value="1"/>
</dbReference>
<evidence type="ECO:0000256" key="3">
    <source>
        <dbReference type="ARBA" id="ARBA00004236"/>
    </source>
</evidence>
<dbReference type="SMART" id="SM00091">
    <property type="entry name" value="PAS"/>
    <property type="match status" value="1"/>
</dbReference>
<feature type="domain" description="PAS" evidence="11">
    <location>
        <begin position="18"/>
        <end position="55"/>
    </location>
</feature>
<evidence type="ECO:0000256" key="5">
    <source>
        <dbReference type="ARBA" id="ARBA00022553"/>
    </source>
</evidence>
<dbReference type="InterPro" id="IPR003661">
    <property type="entry name" value="HisK_dim/P_dom"/>
</dbReference>
<dbReference type="EMBL" id="BOPF01000004">
    <property type="protein sequence ID" value="GIJ44651.1"/>
    <property type="molecule type" value="Genomic_DNA"/>
</dbReference>
<dbReference type="GO" id="GO:0005509">
    <property type="term" value="F:calcium ion binding"/>
    <property type="evidence" value="ECO:0007669"/>
    <property type="project" value="UniProtKB-ARBA"/>
</dbReference>
<dbReference type="PANTHER" id="PTHR43047:SF72">
    <property type="entry name" value="OSMOSENSING HISTIDINE PROTEIN KINASE SLN1"/>
    <property type="match status" value="1"/>
</dbReference>
<comment type="caution">
    <text evidence="12">The sequence shown here is derived from an EMBL/GenBank/DDBJ whole genome shotgun (WGS) entry which is preliminary data.</text>
</comment>
<evidence type="ECO:0000256" key="8">
    <source>
        <dbReference type="ARBA" id="ARBA00023012"/>
    </source>
</evidence>
<keyword evidence="5" id="KW-0597">Phosphoprotein</keyword>
<dbReference type="InterPro" id="IPR003594">
    <property type="entry name" value="HATPase_dom"/>
</dbReference>
<dbReference type="InterPro" id="IPR036890">
    <property type="entry name" value="HATPase_C_sf"/>
</dbReference>
<dbReference type="PROSITE" id="PS50109">
    <property type="entry name" value="HIS_KIN"/>
    <property type="match status" value="1"/>
</dbReference>
<dbReference type="AlphaFoldDB" id="A0A8J4DP90"/>
<dbReference type="Gene3D" id="3.30.450.20">
    <property type="entry name" value="PAS domain"/>
    <property type="match status" value="1"/>
</dbReference>
<keyword evidence="7" id="KW-0418">Kinase</keyword>
<protein>
    <recommendedName>
        <fullName evidence="4">histidine kinase</fullName>
        <ecNumber evidence="4">2.7.13.3</ecNumber>
    </recommendedName>
</protein>
<dbReference type="SUPFAM" id="SSF55874">
    <property type="entry name" value="ATPase domain of HSP90 chaperone/DNA topoisomerase II/histidine kinase"/>
    <property type="match status" value="1"/>
</dbReference>
<organism evidence="12 13">
    <name type="scientific">Virgisporangium aliadipatigenens</name>
    <dbReference type="NCBI Taxonomy" id="741659"/>
    <lineage>
        <taxon>Bacteria</taxon>
        <taxon>Bacillati</taxon>
        <taxon>Actinomycetota</taxon>
        <taxon>Actinomycetes</taxon>
        <taxon>Micromonosporales</taxon>
        <taxon>Micromonosporaceae</taxon>
        <taxon>Virgisporangium</taxon>
    </lineage>
</organism>
<comment type="cofactor">
    <cofactor evidence="2">
        <name>a divalent metal cation</name>
        <dbReference type="ChEBI" id="CHEBI:60240"/>
    </cofactor>
</comment>
<dbReference type="Pfam" id="PF00512">
    <property type="entry name" value="HisKA"/>
    <property type="match status" value="1"/>
</dbReference>
<accession>A0A8J4DP90</accession>
<dbReference type="PRINTS" id="PR00344">
    <property type="entry name" value="BCTRLSENSOR"/>
</dbReference>
<keyword evidence="13" id="KW-1185">Reference proteome</keyword>
<dbReference type="FunFam" id="1.10.287.130:FF:000001">
    <property type="entry name" value="Two-component sensor histidine kinase"/>
    <property type="match status" value="1"/>
</dbReference>
<dbReference type="Pfam" id="PF02518">
    <property type="entry name" value="HATPase_c"/>
    <property type="match status" value="1"/>
</dbReference>
<reference evidence="12" key="1">
    <citation type="submission" date="2021-01" db="EMBL/GenBank/DDBJ databases">
        <title>Whole genome shotgun sequence of Virgisporangium aliadipatigenens NBRC 105644.</title>
        <authorList>
            <person name="Komaki H."/>
            <person name="Tamura T."/>
        </authorList>
    </citation>
    <scope>NUCLEOTIDE SEQUENCE</scope>
    <source>
        <strain evidence="12">NBRC 105644</strain>
    </source>
</reference>
<dbReference type="EC" id="2.7.13.3" evidence="4"/>
<keyword evidence="8" id="KW-0902">Two-component regulatory system</keyword>
<evidence type="ECO:0000256" key="4">
    <source>
        <dbReference type="ARBA" id="ARBA00012438"/>
    </source>
</evidence>
<dbReference type="FunFam" id="3.30.565.10:FF:000006">
    <property type="entry name" value="Sensor histidine kinase WalK"/>
    <property type="match status" value="1"/>
</dbReference>
<dbReference type="GO" id="GO:0000155">
    <property type="term" value="F:phosphorelay sensor kinase activity"/>
    <property type="evidence" value="ECO:0007669"/>
    <property type="project" value="InterPro"/>
</dbReference>
<evidence type="ECO:0000313" key="12">
    <source>
        <dbReference type="EMBL" id="GIJ44651.1"/>
    </source>
</evidence>
<evidence type="ECO:0000259" key="11">
    <source>
        <dbReference type="PROSITE" id="PS50112"/>
    </source>
</evidence>
<sequence length="366" mass="39238">MGQTLRGVLRSVGRGLTGADPLPEVLDAVAEGVFVARPDGRVVLCNAAAVRLLGLRGVPRDLRDLPLREFRTVEGLALVPRELPIAHAARGRRAAADLRLPDDRVLRMDARPLRRRVVAVLREVTLDDVLAVERHQLERLKSDLIATVSHELRTPLTSIQGYTELLLGGDAGGLDAMQRRMVDAIGNNGARLLTLVDDLLAFARVDAGEFTPSAEPVHLPDVLERVDSAIRPGLPEGLRLVRDVPADVPLVTGDPVQLERALRNLVGNAVKFSPGGGTVLLACARDGAEVRVSVADTGMGIPEDEQARLFERFFRASQARERHLPGAGLGLALVKTIAEGHSGRVSLISAPDAGTTVTLHLPVRNA</sequence>
<dbReference type="Gene3D" id="1.10.287.130">
    <property type="match status" value="1"/>
</dbReference>
<dbReference type="InterPro" id="IPR035965">
    <property type="entry name" value="PAS-like_dom_sf"/>
</dbReference>